<accession>A0A829X610</accession>
<comment type="caution">
    <text evidence="1">The sequence shown here is derived from an EMBL/GenBank/DDBJ whole genome shotgun (WGS) entry which is preliminary data.</text>
</comment>
<proteinExistence type="predicted"/>
<gene>
    <name evidence="1" type="ORF">NBRC3293_2754</name>
</gene>
<dbReference type="Proteomes" id="UP000484858">
    <property type="component" value="Unassembled WGS sequence"/>
</dbReference>
<name>A0A829X610_GLUOY</name>
<sequence length="86" mass="9094">MRSLSSGSSNAKEWRDTGLDISGLGISGRSPAGLMTAKHDRLLRCLFRGPSIPLPSGAEGLASGIQGNASGMFFPLFSIFNHDEDQ</sequence>
<evidence type="ECO:0000313" key="2">
    <source>
        <dbReference type="Proteomes" id="UP000484858"/>
    </source>
</evidence>
<protein>
    <submittedName>
        <fullName evidence="1">Uncharacterized protein</fullName>
    </submittedName>
</protein>
<dbReference type="EMBL" id="BARJ01000012">
    <property type="protein sequence ID" value="GEM18257.1"/>
    <property type="molecule type" value="Genomic_DNA"/>
</dbReference>
<organism evidence="1 2">
    <name type="scientific">Gluconobacter oxydans NBRC 3293</name>
    <dbReference type="NCBI Taxonomy" id="1315969"/>
    <lineage>
        <taxon>Bacteria</taxon>
        <taxon>Pseudomonadati</taxon>
        <taxon>Pseudomonadota</taxon>
        <taxon>Alphaproteobacteria</taxon>
        <taxon>Acetobacterales</taxon>
        <taxon>Acetobacteraceae</taxon>
        <taxon>Gluconobacter</taxon>
    </lineage>
</organism>
<evidence type="ECO:0000313" key="1">
    <source>
        <dbReference type="EMBL" id="GEM18257.1"/>
    </source>
</evidence>
<reference evidence="1 2" key="1">
    <citation type="submission" date="2013-04" db="EMBL/GenBank/DDBJ databases">
        <title>Gluconobacter oxydans NBRC 3293 whole genome sequence.</title>
        <authorList>
            <person name="Matsutani M."/>
            <person name="Yakushi T."/>
            <person name="Matsushita K."/>
        </authorList>
    </citation>
    <scope>NUCLEOTIDE SEQUENCE [LARGE SCALE GENOMIC DNA]</scope>
    <source>
        <strain evidence="1 2">NBRC 3293</strain>
    </source>
</reference>
<dbReference type="AlphaFoldDB" id="A0A829X610"/>